<dbReference type="InterPro" id="IPR036867">
    <property type="entry name" value="R3H_dom_sf"/>
</dbReference>
<name>A0AAV5R6A0_PICKL</name>
<feature type="compositionally biased region" description="Polar residues" evidence="1">
    <location>
        <begin position="548"/>
        <end position="558"/>
    </location>
</feature>
<feature type="compositionally biased region" description="Low complexity" evidence="1">
    <location>
        <begin position="604"/>
        <end position="619"/>
    </location>
</feature>
<keyword evidence="4" id="KW-1185">Reference proteome</keyword>
<dbReference type="SUPFAM" id="SSF82708">
    <property type="entry name" value="R3H domain"/>
    <property type="match status" value="1"/>
</dbReference>
<proteinExistence type="predicted"/>
<organism evidence="3 4">
    <name type="scientific">Pichia kluyveri</name>
    <name type="common">Yeast</name>
    <dbReference type="NCBI Taxonomy" id="36015"/>
    <lineage>
        <taxon>Eukaryota</taxon>
        <taxon>Fungi</taxon>
        <taxon>Dikarya</taxon>
        <taxon>Ascomycota</taxon>
        <taxon>Saccharomycotina</taxon>
        <taxon>Pichiomycetes</taxon>
        <taxon>Pichiales</taxon>
        <taxon>Pichiaceae</taxon>
        <taxon>Pichia</taxon>
    </lineage>
</organism>
<dbReference type="AlphaFoldDB" id="A0AAV5R6A0"/>
<feature type="region of interest" description="Disordered" evidence="1">
    <location>
        <begin position="513"/>
        <end position="568"/>
    </location>
</feature>
<dbReference type="SMART" id="SM00393">
    <property type="entry name" value="R3H"/>
    <property type="match status" value="1"/>
</dbReference>
<feature type="region of interest" description="Disordered" evidence="1">
    <location>
        <begin position="641"/>
        <end position="687"/>
    </location>
</feature>
<feature type="region of interest" description="Disordered" evidence="1">
    <location>
        <begin position="403"/>
        <end position="435"/>
    </location>
</feature>
<evidence type="ECO:0000259" key="2">
    <source>
        <dbReference type="PROSITE" id="PS51061"/>
    </source>
</evidence>
<feature type="region of interest" description="Disordered" evidence="1">
    <location>
        <begin position="336"/>
        <end position="363"/>
    </location>
</feature>
<feature type="region of interest" description="Disordered" evidence="1">
    <location>
        <begin position="604"/>
        <end position="629"/>
    </location>
</feature>
<feature type="compositionally biased region" description="Acidic residues" evidence="1">
    <location>
        <begin position="345"/>
        <end position="354"/>
    </location>
</feature>
<evidence type="ECO:0000313" key="4">
    <source>
        <dbReference type="Proteomes" id="UP001378960"/>
    </source>
</evidence>
<feature type="compositionally biased region" description="Polar residues" evidence="1">
    <location>
        <begin position="666"/>
        <end position="681"/>
    </location>
</feature>
<dbReference type="PROSITE" id="PS51061">
    <property type="entry name" value="R3H"/>
    <property type="match status" value="1"/>
</dbReference>
<dbReference type="Pfam" id="PF01424">
    <property type="entry name" value="R3H"/>
    <property type="match status" value="1"/>
</dbReference>
<feature type="domain" description="R3H" evidence="2">
    <location>
        <begin position="136"/>
        <end position="199"/>
    </location>
</feature>
<dbReference type="InterPro" id="IPR001374">
    <property type="entry name" value="R3H_dom"/>
</dbReference>
<feature type="compositionally biased region" description="Low complexity" evidence="1">
    <location>
        <begin position="533"/>
        <end position="547"/>
    </location>
</feature>
<dbReference type="GO" id="GO:0003676">
    <property type="term" value="F:nucleic acid binding"/>
    <property type="evidence" value="ECO:0007669"/>
    <property type="project" value="UniProtKB-UniRule"/>
</dbReference>
<accession>A0AAV5R6A0</accession>
<feature type="compositionally biased region" description="Basic and acidic residues" evidence="1">
    <location>
        <begin position="27"/>
        <end position="55"/>
    </location>
</feature>
<dbReference type="Proteomes" id="UP001378960">
    <property type="component" value="Unassembled WGS sequence"/>
</dbReference>
<dbReference type="Gene3D" id="3.30.1370.50">
    <property type="entry name" value="R3H-like domain"/>
    <property type="match status" value="1"/>
</dbReference>
<comment type="caution">
    <text evidence="3">The sequence shown here is derived from an EMBL/GenBank/DDBJ whole genome shotgun (WGS) entry which is preliminary data.</text>
</comment>
<dbReference type="EMBL" id="BTGB01000004">
    <property type="protein sequence ID" value="GMM46733.1"/>
    <property type="molecule type" value="Genomic_DNA"/>
</dbReference>
<gene>
    <name evidence="3" type="ORF">DAPK24_033080</name>
</gene>
<evidence type="ECO:0000256" key="1">
    <source>
        <dbReference type="SAM" id="MobiDB-lite"/>
    </source>
</evidence>
<reference evidence="3 4" key="1">
    <citation type="journal article" date="2023" name="Elife">
        <title>Identification of key yeast species and microbe-microbe interactions impacting larval growth of Drosophila in the wild.</title>
        <authorList>
            <person name="Mure A."/>
            <person name="Sugiura Y."/>
            <person name="Maeda R."/>
            <person name="Honda K."/>
            <person name="Sakurai N."/>
            <person name="Takahashi Y."/>
            <person name="Watada M."/>
            <person name="Katoh T."/>
            <person name="Gotoh A."/>
            <person name="Gotoh Y."/>
            <person name="Taniguchi I."/>
            <person name="Nakamura K."/>
            <person name="Hayashi T."/>
            <person name="Katayama T."/>
            <person name="Uemura T."/>
            <person name="Hattori Y."/>
        </authorList>
    </citation>
    <scope>NUCLEOTIDE SEQUENCE [LARGE SCALE GENOMIC DNA]</scope>
    <source>
        <strain evidence="3 4">PK-24</strain>
    </source>
</reference>
<feature type="region of interest" description="Disordered" evidence="1">
    <location>
        <begin position="27"/>
        <end position="60"/>
    </location>
</feature>
<evidence type="ECO:0000313" key="3">
    <source>
        <dbReference type="EMBL" id="GMM46733.1"/>
    </source>
</evidence>
<feature type="compositionally biased region" description="Low complexity" evidence="1">
    <location>
        <begin position="641"/>
        <end position="658"/>
    </location>
</feature>
<sequence length="687" mass="78729">MTLETTDTVLNIGDDRPDLNKHMETLIEDTKNKSDYATKSKKPEDKPTNELKSEEVSEDNNVKLSEGEKFEFIDIDGIEQVNEKVRILSNHYHIPDILIKSLFDLNNKKKKLYPANDINNNSSIITTPFGDDDNVCKFLLSLEAEIIAFIIKPNIDSLKMRPLNSYYRLLAHQLAEYYHLGHILSNDGSSMVLFKINTSLINADDETKKSATFDNSGNIKPLDFRNLKFDPNEKLNRMKLFDLYNHYKAQFEKANLNNNNNINYNNNNNDKNLANGGDIVGNFQNLDIRDNNTSNIRIMKRKDEVTPIEQKNEQLIKSTVDEEETLTKEERYQLAKEKIDKENEGNDEGDDETEIIINQDENGTLRSRDQYKYNLNDNNTFNYNPDISNDYNNNYNYNQYNYNNKNKYNRRGSDFNNSGYRKGRNYRRNSNLNNKSMNYNNNGNPGYNNYGYNNYGYYPNNQMYQYNNPQSTSYGYMVAPPVHIPSNNIPMTSPVLGSSSAGYYYVPVIPPTENIDNRLNDYSNGDIEDDSSNAESETTNNRTSSRSPGYSTPLNSRESPIVPPTQHSMPIPINSIPIPLASTPIIPNTSTPVYQYYYPPPNVSNSNPNSRNNNSFYNSASPPGSNPMMYYNDNINNGYGMGNGRNNKYNNSNRSGKGYVRKNDKLTNQTQSQTDDVNNNVPKDDHE</sequence>
<protein>
    <submittedName>
        <fullName evidence="3">Rbs1 protein</fullName>
    </submittedName>
</protein>
<dbReference type="CDD" id="cd02642">
    <property type="entry name" value="R3H_encore_like"/>
    <property type="match status" value="1"/>
</dbReference>
<feature type="region of interest" description="Disordered" evidence="1">
    <location>
        <begin position="1"/>
        <end position="20"/>
    </location>
</feature>